<dbReference type="PANTHER" id="PTHR10880">
    <property type="entry name" value="MORTALITY FACTOR 4-LIKE PROTEIN"/>
    <property type="match status" value="1"/>
</dbReference>
<dbReference type="Gene3D" id="1.10.274.30">
    <property type="entry name" value="MRG domain"/>
    <property type="match status" value="1"/>
</dbReference>
<dbReference type="InterPro" id="IPR008676">
    <property type="entry name" value="MRG"/>
</dbReference>
<dbReference type="Pfam" id="PF05712">
    <property type="entry name" value="MRG"/>
    <property type="match status" value="1"/>
</dbReference>
<evidence type="ECO:0000256" key="7">
    <source>
        <dbReference type="ARBA" id="ARBA00023242"/>
    </source>
</evidence>
<feature type="compositionally biased region" description="Polar residues" evidence="8">
    <location>
        <begin position="10"/>
        <end position="20"/>
    </location>
</feature>
<dbReference type="GO" id="GO:0006325">
    <property type="term" value="P:chromatin organization"/>
    <property type="evidence" value="ECO:0007669"/>
    <property type="project" value="UniProtKB-KW"/>
</dbReference>
<dbReference type="SUPFAM" id="SSF54160">
    <property type="entry name" value="Chromo domain-like"/>
    <property type="match status" value="1"/>
</dbReference>
<proteinExistence type="inferred from homology"/>
<feature type="region of interest" description="Disordered" evidence="8">
    <location>
        <begin position="1"/>
        <end position="101"/>
    </location>
</feature>
<dbReference type="CDD" id="cd18983">
    <property type="entry name" value="CBD_MSL3_like"/>
    <property type="match status" value="1"/>
</dbReference>
<evidence type="ECO:0000259" key="9">
    <source>
        <dbReference type="SMART" id="SM00298"/>
    </source>
</evidence>
<dbReference type="Proteomes" id="UP000193920">
    <property type="component" value="Unassembled WGS sequence"/>
</dbReference>
<gene>
    <name evidence="10" type="ORF">LY90DRAFT_699768</name>
</gene>
<dbReference type="InterPro" id="IPR000953">
    <property type="entry name" value="Chromo/chromo_shadow_dom"/>
</dbReference>
<evidence type="ECO:0000256" key="2">
    <source>
        <dbReference type="ARBA" id="ARBA00009093"/>
    </source>
</evidence>
<evidence type="ECO:0000313" key="11">
    <source>
        <dbReference type="Proteomes" id="UP000193920"/>
    </source>
</evidence>
<comment type="subcellular location">
    <subcellularLocation>
        <location evidence="1">Nucleus</location>
    </subcellularLocation>
</comment>
<feature type="domain" description="Chromo" evidence="9">
    <location>
        <begin position="124"/>
        <end position="184"/>
    </location>
</feature>
<dbReference type="Pfam" id="PF22732">
    <property type="entry name" value="MSL3_chromo-like"/>
    <property type="match status" value="1"/>
</dbReference>
<keyword evidence="4" id="KW-0156">Chromatin regulator</keyword>
<keyword evidence="5" id="KW-0805">Transcription regulation</keyword>
<protein>
    <recommendedName>
        <fullName evidence="3">Chromatin modification-related protein EAF3</fullName>
    </recommendedName>
</protein>
<evidence type="ECO:0000256" key="1">
    <source>
        <dbReference type="ARBA" id="ARBA00004123"/>
    </source>
</evidence>
<reference evidence="10 11" key="1">
    <citation type="submission" date="2016-08" db="EMBL/GenBank/DDBJ databases">
        <title>A Parts List for Fungal Cellulosomes Revealed by Comparative Genomics.</title>
        <authorList>
            <consortium name="DOE Joint Genome Institute"/>
            <person name="Haitjema C.H."/>
            <person name="Gilmore S.P."/>
            <person name="Henske J.K."/>
            <person name="Solomon K.V."/>
            <person name="De Groot R."/>
            <person name="Kuo A."/>
            <person name="Mondo S.J."/>
            <person name="Salamov A.A."/>
            <person name="Labutti K."/>
            <person name="Zhao Z."/>
            <person name="Chiniquy J."/>
            <person name="Barry K."/>
            <person name="Brewer H.M."/>
            <person name="Purvine S.O."/>
            <person name="Wright A.T."/>
            <person name="Boxma B."/>
            <person name="Van Alen T."/>
            <person name="Hackstein J.H."/>
            <person name="Baker S.E."/>
            <person name="Grigoriev I.V."/>
            <person name="O'Malley M.A."/>
        </authorList>
    </citation>
    <scope>NUCLEOTIDE SEQUENCE [LARGE SCALE GENOMIC DNA]</scope>
    <source>
        <strain evidence="10 11">G1</strain>
    </source>
</reference>
<feature type="compositionally biased region" description="Low complexity" evidence="8">
    <location>
        <begin position="67"/>
        <end position="89"/>
    </location>
</feature>
<dbReference type="InterPro" id="IPR016197">
    <property type="entry name" value="Chromo-like_dom_sf"/>
</dbReference>
<dbReference type="PROSITE" id="PS51640">
    <property type="entry name" value="MRG"/>
    <property type="match status" value="1"/>
</dbReference>
<dbReference type="Gene3D" id="2.30.30.140">
    <property type="match status" value="1"/>
</dbReference>
<keyword evidence="6" id="KW-0804">Transcription</keyword>
<name>A0A1Y2EN53_9FUNG</name>
<dbReference type="STRING" id="1754190.A0A1Y2EN53"/>
<organism evidence="10 11">
    <name type="scientific">Neocallimastix californiae</name>
    <dbReference type="NCBI Taxonomy" id="1754190"/>
    <lineage>
        <taxon>Eukaryota</taxon>
        <taxon>Fungi</taxon>
        <taxon>Fungi incertae sedis</taxon>
        <taxon>Chytridiomycota</taxon>
        <taxon>Chytridiomycota incertae sedis</taxon>
        <taxon>Neocallimastigomycetes</taxon>
        <taxon>Neocallimastigales</taxon>
        <taxon>Neocallimastigaceae</taxon>
        <taxon>Neocallimastix</taxon>
    </lineage>
</organism>
<evidence type="ECO:0000256" key="8">
    <source>
        <dbReference type="SAM" id="MobiDB-lite"/>
    </source>
</evidence>
<keyword evidence="7" id="KW-0539">Nucleus</keyword>
<dbReference type="GO" id="GO:0035267">
    <property type="term" value="C:NuA4 histone acetyltransferase complex"/>
    <property type="evidence" value="ECO:0007669"/>
    <property type="project" value="TreeGrafter"/>
</dbReference>
<dbReference type="InterPro" id="IPR026541">
    <property type="entry name" value="MRG_dom"/>
</dbReference>
<dbReference type="AlphaFoldDB" id="A0A1Y2EN53"/>
<feature type="compositionally biased region" description="Low complexity" evidence="8">
    <location>
        <begin position="39"/>
        <end position="54"/>
    </location>
</feature>
<dbReference type="GO" id="GO:0006355">
    <property type="term" value="P:regulation of DNA-templated transcription"/>
    <property type="evidence" value="ECO:0007669"/>
    <property type="project" value="InterPro"/>
</dbReference>
<dbReference type="SMART" id="SM00298">
    <property type="entry name" value="CHROMO"/>
    <property type="match status" value="1"/>
</dbReference>
<dbReference type="PANTHER" id="PTHR10880:SF15">
    <property type="entry name" value="MSL COMPLEX SUBUNIT 3"/>
    <property type="match status" value="1"/>
</dbReference>
<keyword evidence="11" id="KW-1185">Reference proteome</keyword>
<accession>A0A1Y2EN53</accession>
<dbReference type="InterPro" id="IPR053820">
    <property type="entry name" value="MSL3_chromo-like"/>
</dbReference>
<evidence type="ECO:0000256" key="3">
    <source>
        <dbReference type="ARBA" id="ARBA00018505"/>
    </source>
</evidence>
<evidence type="ECO:0000256" key="5">
    <source>
        <dbReference type="ARBA" id="ARBA00023015"/>
    </source>
</evidence>
<evidence type="ECO:0000256" key="4">
    <source>
        <dbReference type="ARBA" id="ARBA00022853"/>
    </source>
</evidence>
<evidence type="ECO:0000256" key="6">
    <source>
        <dbReference type="ARBA" id="ARBA00023163"/>
    </source>
</evidence>
<dbReference type="InterPro" id="IPR038217">
    <property type="entry name" value="MRG_C_sf"/>
</dbReference>
<dbReference type="GO" id="GO:0032221">
    <property type="term" value="C:Rpd3S complex"/>
    <property type="evidence" value="ECO:0007669"/>
    <property type="project" value="TreeGrafter"/>
</dbReference>
<dbReference type="OrthoDB" id="124855at2759"/>
<comment type="similarity">
    <text evidence="2">Belongs to the MRG family.</text>
</comment>
<evidence type="ECO:0000313" key="10">
    <source>
        <dbReference type="EMBL" id="ORY72988.1"/>
    </source>
</evidence>
<dbReference type="EMBL" id="MCOG01000036">
    <property type="protein sequence ID" value="ORY72988.1"/>
    <property type="molecule type" value="Genomic_DNA"/>
</dbReference>
<comment type="caution">
    <text evidence="10">The sequence shown here is derived from an EMBL/GenBank/DDBJ whole genome shotgun (WGS) entry which is preliminary data.</text>
</comment>
<sequence length="404" mass="47514">MTTHTRSRVSTRLSSQQQNTDDADEKPAKRIKTEKKSRTSSVSSTTSIASTTGGRSHRGRQNHGAYNSNDTNDENNANSSNSTHSTHSTKTNKKKPSSIKNVIPSDSLTYLKDERVLCYHGFLIYEAKILKSEIWENSSNPEENGPHYLVHYKGWKQTWDEWVSEERILKWTDENIKKKDSLIETYTPHNRNHEKKISTTNDSNKKKTHEVTKTNNVVEPIRKIEMKLQIPDSLKLHLIDDWENITKDNKLVTLPRSPTVFEILQEYKKLKFENKNNEINKENDLVSEMLDGIQLYFDRALGNILLYRFEREQYNNIIKENEEKSMSEVYGVEHLIRLFVQFPFLLEETNLDQDSVIIIQQYMNDFLKFLEDNQKRFFLAEYKRADNSYISKYKEEIKMQKTLK</sequence>